<evidence type="ECO:0000256" key="1">
    <source>
        <dbReference type="SAM" id="MobiDB-lite"/>
    </source>
</evidence>
<proteinExistence type="predicted"/>
<dbReference type="Proteomes" id="UP000187429">
    <property type="component" value="Unassembled WGS sequence"/>
</dbReference>
<keyword evidence="3" id="KW-1185">Reference proteome</keyword>
<gene>
    <name evidence="2" type="ORF">AYI69_g7982</name>
</gene>
<sequence length="66" mass="7351">MLLKLLPKVNPAEPSDTNASEETKTACRTAYLNRFKKSIETTTKPDVHQYMKDLLAEVEASTVPVS</sequence>
<organism evidence="2 3">
    <name type="scientific">Smittium culicis</name>
    <dbReference type="NCBI Taxonomy" id="133412"/>
    <lineage>
        <taxon>Eukaryota</taxon>
        <taxon>Fungi</taxon>
        <taxon>Fungi incertae sedis</taxon>
        <taxon>Zoopagomycota</taxon>
        <taxon>Kickxellomycotina</taxon>
        <taxon>Harpellomycetes</taxon>
        <taxon>Harpellales</taxon>
        <taxon>Legeriomycetaceae</taxon>
        <taxon>Smittium</taxon>
    </lineage>
</organism>
<protein>
    <submittedName>
        <fullName evidence="2">Uncharacterized protein</fullName>
    </submittedName>
</protein>
<accession>A0A1R1XN42</accession>
<dbReference type="AlphaFoldDB" id="A0A1R1XN42"/>
<feature type="region of interest" description="Disordered" evidence="1">
    <location>
        <begin position="1"/>
        <end position="24"/>
    </location>
</feature>
<reference evidence="3" key="1">
    <citation type="submission" date="2017-01" db="EMBL/GenBank/DDBJ databases">
        <authorList>
            <person name="Wang Y."/>
            <person name="White M."/>
            <person name="Kvist S."/>
            <person name="Moncalvo J.-M."/>
        </authorList>
    </citation>
    <scope>NUCLEOTIDE SEQUENCE [LARGE SCALE GENOMIC DNA]</scope>
    <source>
        <strain evidence="3">ID-206-W2</strain>
    </source>
</reference>
<name>A0A1R1XN42_9FUNG</name>
<dbReference type="OrthoDB" id="5575405at2759"/>
<evidence type="ECO:0000313" key="2">
    <source>
        <dbReference type="EMBL" id="OMJ16045.1"/>
    </source>
</evidence>
<comment type="caution">
    <text evidence="2">The sequence shown here is derived from an EMBL/GenBank/DDBJ whole genome shotgun (WGS) entry which is preliminary data.</text>
</comment>
<evidence type="ECO:0000313" key="3">
    <source>
        <dbReference type="Proteomes" id="UP000187429"/>
    </source>
</evidence>
<dbReference type="EMBL" id="LSSM01004030">
    <property type="protein sequence ID" value="OMJ16045.1"/>
    <property type="molecule type" value="Genomic_DNA"/>
</dbReference>